<organism evidence="1 2">
    <name type="scientific">Acetobacter malorum</name>
    <dbReference type="NCBI Taxonomy" id="178901"/>
    <lineage>
        <taxon>Bacteria</taxon>
        <taxon>Pseudomonadati</taxon>
        <taxon>Pseudomonadota</taxon>
        <taxon>Alphaproteobacteria</taxon>
        <taxon>Acetobacterales</taxon>
        <taxon>Acetobacteraceae</taxon>
        <taxon>Acetobacter</taxon>
    </lineage>
</organism>
<dbReference type="EMBL" id="LHZX01000261">
    <property type="protein sequence ID" value="KXV69862.1"/>
    <property type="molecule type" value="Genomic_DNA"/>
</dbReference>
<sequence length="68" mass="7593">MTDKQATETRIQSAVTFLTTLTLHEGNGAKEARQKMKALGFTGDEIRIAALVCGELFERKTKELQQHT</sequence>
<reference evidence="1 2" key="1">
    <citation type="submission" date="2015-06" db="EMBL/GenBank/DDBJ databases">
        <title>Improved classification and identification of acetic acid bacteria using matrix-assisted laser desorption/ionization time-of-flight mass spectrometry; Gluconobacter nephelii and Gluconobacter uchimurae are later heterotypic synonyms of Gluconobacter japonicus and Gluconobacter oxydans, respectively.</title>
        <authorList>
            <person name="Li L."/>
            <person name="Cleenwerck I."/>
            <person name="De Vuyst L."/>
            <person name="Vandamme P."/>
        </authorList>
    </citation>
    <scope>NUCLEOTIDE SEQUENCE [LARGE SCALE GENOMIC DNA]</scope>
    <source>
        <strain evidence="1 2">LMG 1699</strain>
    </source>
</reference>
<proteinExistence type="predicted"/>
<dbReference type="Proteomes" id="UP000075377">
    <property type="component" value="Unassembled WGS sequence"/>
</dbReference>
<evidence type="ECO:0000313" key="1">
    <source>
        <dbReference type="EMBL" id="KXV69862.1"/>
    </source>
</evidence>
<evidence type="ECO:0000313" key="2">
    <source>
        <dbReference type="Proteomes" id="UP000075377"/>
    </source>
</evidence>
<dbReference type="RefSeq" id="WP_061499870.1">
    <property type="nucleotide sequence ID" value="NZ_LHZX01000261.1"/>
</dbReference>
<dbReference type="AlphaFoldDB" id="A0A149UPL6"/>
<name>A0A149UPL6_9PROT</name>
<comment type="caution">
    <text evidence="1">The sequence shown here is derived from an EMBL/GenBank/DDBJ whole genome shotgun (WGS) entry which is preliminary data.</text>
</comment>
<gene>
    <name evidence="1" type="ORF">AD951_04815</name>
</gene>
<dbReference type="PATRIC" id="fig|178901.14.peg.967"/>
<protein>
    <submittedName>
        <fullName evidence="1">Uncharacterized protein</fullName>
    </submittedName>
</protein>
<accession>A0A149UPL6</accession>